<feature type="domain" description="SGNH hydrolase-type esterase" evidence="3">
    <location>
        <begin position="204"/>
        <end position="310"/>
    </location>
</feature>
<sequence length="331" mass="37458">MNNYSNTRRPSYIKERKKRRVRRIIMLIVLITVLILVLFKKDIKNIFNPHTKTPTLSETDNNEKNVENGNNATATENNNDGNKENITENAQGSNEPTKQTGTTNETESNNSESTNTEATAKIIDGYNFSEPVPASDAVEETYFDDAVFIGNSRTEGVMLYSHPSKSTSYTHKGLMVNTIFTKPYINDNGTKITVIDAIKKAEFKKIYIMLGINETGWVSTDTFIEKYEEIVDAVKESHPDAIIYIQSILPVTAKLSSTHSYVKNSKIAEYNTRIAKMAEEKQVYYVNVAESVMDKNGCLYDDAAVDGIHLKKPYCEKWVEYLTTHTTEKIK</sequence>
<evidence type="ECO:0000313" key="4">
    <source>
        <dbReference type="EMBL" id="GKX31274.1"/>
    </source>
</evidence>
<evidence type="ECO:0000256" key="2">
    <source>
        <dbReference type="SAM" id="Phobius"/>
    </source>
</evidence>
<dbReference type="EMBL" id="BRLB01000015">
    <property type="protein sequence ID" value="GKX31274.1"/>
    <property type="molecule type" value="Genomic_DNA"/>
</dbReference>
<dbReference type="SUPFAM" id="SSF52266">
    <property type="entry name" value="SGNH hydrolase"/>
    <property type="match status" value="1"/>
</dbReference>
<dbReference type="Proteomes" id="UP001144256">
    <property type="component" value="Unassembled WGS sequence"/>
</dbReference>
<feature type="transmembrane region" description="Helical" evidence="2">
    <location>
        <begin position="21"/>
        <end position="39"/>
    </location>
</feature>
<dbReference type="Pfam" id="PF13472">
    <property type="entry name" value="Lipase_GDSL_2"/>
    <property type="match status" value="1"/>
</dbReference>
<organism evidence="4 5">
    <name type="scientific">Vallitalea longa</name>
    <dbReference type="NCBI Taxonomy" id="2936439"/>
    <lineage>
        <taxon>Bacteria</taxon>
        <taxon>Bacillati</taxon>
        <taxon>Bacillota</taxon>
        <taxon>Clostridia</taxon>
        <taxon>Lachnospirales</taxon>
        <taxon>Vallitaleaceae</taxon>
        <taxon>Vallitalea</taxon>
    </lineage>
</organism>
<feature type="compositionally biased region" description="Low complexity" evidence="1">
    <location>
        <begin position="102"/>
        <end position="116"/>
    </location>
</feature>
<keyword evidence="5" id="KW-1185">Reference proteome</keyword>
<feature type="compositionally biased region" description="Low complexity" evidence="1">
    <location>
        <begin position="67"/>
        <end position="80"/>
    </location>
</feature>
<proteinExistence type="predicted"/>
<keyword evidence="2" id="KW-0812">Transmembrane</keyword>
<evidence type="ECO:0000256" key="1">
    <source>
        <dbReference type="SAM" id="MobiDB-lite"/>
    </source>
</evidence>
<name>A0A9W5YDX7_9FIRM</name>
<evidence type="ECO:0000313" key="5">
    <source>
        <dbReference type="Proteomes" id="UP001144256"/>
    </source>
</evidence>
<keyword evidence="2" id="KW-0472">Membrane</keyword>
<dbReference type="InterPro" id="IPR013830">
    <property type="entry name" value="SGNH_hydro"/>
</dbReference>
<dbReference type="RefSeq" id="WP_281818165.1">
    <property type="nucleotide sequence ID" value="NZ_BRLB01000015.1"/>
</dbReference>
<dbReference type="AlphaFoldDB" id="A0A9W5YDX7"/>
<protein>
    <recommendedName>
        <fullName evidence="3">SGNH hydrolase-type esterase domain-containing protein</fullName>
    </recommendedName>
</protein>
<reference evidence="4" key="1">
    <citation type="submission" date="2022-06" db="EMBL/GenBank/DDBJ databases">
        <title>Vallitalea longa sp. nov., an anaerobic bacterium isolated from marine sediment.</title>
        <authorList>
            <person name="Hirano S."/>
            <person name="Terahara T."/>
            <person name="Mori K."/>
            <person name="Hamada M."/>
            <person name="Matsumoto R."/>
            <person name="Kobayashi T."/>
        </authorList>
    </citation>
    <scope>NUCLEOTIDE SEQUENCE</scope>
    <source>
        <strain evidence="4">SH18-1</strain>
    </source>
</reference>
<comment type="caution">
    <text evidence="4">The sequence shown here is derived from an EMBL/GenBank/DDBJ whole genome shotgun (WGS) entry which is preliminary data.</text>
</comment>
<dbReference type="InterPro" id="IPR036514">
    <property type="entry name" value="SGNH_hydro_sf"/>
</dbReference>
<feature type="region of interest" description="Disordered" evidence="1">
    <location>
        <begin position="47"/>
        <end position="116"/>
    </location>
</feature>
<keyword evidence="2" id="KW-1133">Transmembrane helix</keyword>
<evidence type="ECO:0000259" key="3">
    <source>
        <dbReference type="Pfam" id="PF13472"/>
    </source>
</evidence>
<feature type="compositionally biased region" description="Polar residues" evidence="1">
    <location>
        <begin position="87"/>
        <end position="101"/>
    </location>
</feature>
<dbReference type="Gene3D" id="3.40.50.1110">
    <property type="entry name" value="SGNH hydrolase"/>
    <property type="match status" value="1"/>
</dbReference>
<feature type="compositionally biased region" description="Polar residues" evidence="1">
    <location>
        <begin position="48"/>
        <end position="59"/>
    </location>
</feature>
<gene>
    <name evidence="4" type="ORF">SH1V18_37540</name>
</gene>
<accession>A0A9W5YDX7</accession>